<dbReference type="STRING" id="114155.A0A4Q9NEL7"/>
<keyword evidence="3" id="KW-1185">Reference proteome</keyword>
<gene>
    <name evidence="2" type="ORF">BD310DRAFT_929263</name>
</gene>
<feature type="compositionally biased region" description="Low complexity" evidence="1">
    <location>
        <begin position="234"/>
        <end position="248"/>
    </location>
</feature>
<feature type="region of interest" description="Disordered" evidence="1">
    <location>
        <begin position="340"/>
        <end position="365"/>
    </location>
</feature>
<sequence>MNTDQKQDHTAYHEPQAIQEPGAPPESLGPGQLAEPHAEQIPAYDPQDTGYTTNEHPHEKAHAHPATSIPLVAPPSHGGAARSYSHGSDDPADPGHYTRDPHKLIAYLIPFPKPSLKHVPAHDVPDRFLIYTPPPPPLTKPPEGEKEAKLHKVQRKWQEEVREAKMSDAKVASWKGLKSRATKGISWAINRTTSSSLDFLNRLGEEEKEASKQDQTKGKEGEAAGTDESGGADGAVDGTAEDGTTATGSGSGQAPGLNELVLVYPSTSQDSPEAMRTEFVNSMLRTKSKAQKDAVIATSLIPVAFAVDVLATLIWPFGGLAEIDGVWAYASFRGAKVARSTTKRLQADESGDEDGKSGSKSKKEKHLKLTFTPSARVQTLARYLAARCHERDPHMFPPAGGVPTETEVLEAIGWAPSQTGGVKRNWEEEQWEMSEVKDDFKQVMQKGAKEWEKWCKAFEKNPKKALKK</sequence>
<name>A0A4Q9NEL7_9APHY</name>
<dbReference type="AlphaFoldDB" id="A0A4Q9NEL7"/>
<feature type="region of interest" description="Disordered" evidence="1">
    <location>
        <begin position="1"/>
        <end position="99"/>
    </location>
</feature>
<dbReference type="Proteomes" id="UP000292082">
    <property type="component" value="Unassembled WGS sequence"/>
</dbReference>
<feature type="region of interest" description="Disordered" evidence="1">
    <location>
        <begin position="206"/>
        <end position="256"/>
    </location>
</feature>
<reference evidence="2 3" key="1">
    <citation type="submission" date="2019-01" db="EMBL/GenBank/DDBJ databases">
        <title>Draft genome sequences of three monokaryotic isolates of the white-rot basidiomycete fungus Dichomitus squalens.</title>
        <authorList>
            <consortium name="DOE Joint Genome Institute"/>
            <person name="Lopez S.C."/>
            <person name="Andreopoulos B."/>
            <person name="Pangilinan J."/>
            <person name="Lipzen A."/>
            <person name="Riley R."/>
            <person name="Ahrendt S."/>
            <person name="Ng V."/>
            <person name="Barry K."/>
            <person name="Daum C."/>
            <person name="Grigoriev I.V."/>
            <person name="Hilden K.S."/>
            <person name="Makela M.R."/>
            <person name="de Vries R.P."/>
        </authorList>
    </citation>
    <scope>NUCLEOTIDE SEQUENCE [LARGE SCALE GENOMIC DNA]</scope>
    <source>
        <strain evidence="2 3">CBS 464.89</strain>
    </source>
</reference>
<evidence type="ECO:0000313" key="2">
    <source>
        <dbReference type="EMBL" id="TBU57542.1"/>
    </source>
</evidence>
<protein>
    <submittedName>
        <fullName evidence="2">Uncharacterized protein</fullName>
    </submittedName>
</protein>
<evidence type="ECO:0000313" key="3">
    <source>
        <dbReference type="Proteomes" id="UP000292082"/>
    </source>
</evidence>
<feature type="compositionally biased region" description="Basic and acidic residues" evidence="1">
    <location>
        <begin position="206"/>
        <end position="222"/>
    </location>
</feature>
<proteinExistence type="predicted"/>
<dbReference type="EMBL" id="ML145136">
    <property type="protein sequence ID" value="TBU57542.1"/>
    <property type="molecule type" value="Genomic_DNA"/>
</dbReference>
<evidence type="ECO:0000256" key="1">
    <source>
        <dbReference type="SAM" id="MobiDB-lite"/>
    </source>
</evidence>
<accession>A0A4Q9NEL7</accession>
<feature type="compositionally biased region" description="Basic and acidic residues" evidence="1">
    <location>
        <begin position="1"/>
        <end position="12"/>
    </location>
</feature>
<organism evidence="2 3">
    <name type="scientific">Dichomitus squalens</name>
    <dbReference type="NCBI Taxonomy" id="114155"/>
    <lineage>
        <taxon>Eukaryota</taxon>
        <taxon>Fungi</taxon>
        <taxon>Dikarya</taxon>
        <taxon>Basidiomycota</taxon>
        <taxon>Agaricomycotina</taxon>
        <taxon>Agaricomycetes</taxon>
        <taxon>Polyporales</taxon>
        <taxon>Polyporaceae</taxon>
        <taxon>Dichomitus</taxon>
    </lineage>
</organism>